<comment type="similarity">
    <text evidence="2">Belongs to the plant LTP family.</text>
</comment>
<dbReference type="Pfam" id="PF14368">
    <property type="entry name" value="LTP_2"/>
    <property type="match status" value="1"/>
</dbReference>
<dbReference type="InterPro" id="IPR016140">
    <property type="entry name" value="Bifunc_inhib/LTP/seed_store"/>
</dbReference>
<evidence type="ECO:0000256" key="5">
    <source>
        <dbReference type="ARBA" id="ARBA00022729"/>
    </source>
</evidence>
<keyword evidence="4" id="KW-0336">GPI-anchor</keyword>
<evidence type="ECO:0000256" key="3">
    <source>
        <dbReference type="ARBA" id="ARBA00022475"/>
    </source>
</evidence>
<evidence type="ECO:0000256" key="6">
    <source>
        <dbReference type="ARBA" id="ARBA00023157"/>
    </source>
</evidence>
<evidence type="ECO:0000256" key="2">
    <source>
        <dbReference type="ARBA" id="ARBA00009748"/>
    </source>
</evidence>
<accession>A0A5B6UHX1</accession>
<proteinExistence type="inferred from homology"/>
<evidence type="ECO:0000259" key="10">
    <source>
        <dbReference type="SMART" id="SM00499"/>
    </source>
</evidence>
<keyword evidence="7" id="KW-0325">Glycoprotein</keyword>
<protein>
    <submittedName>
        <fullName evidence="11">Protein YLS3-like isoform X2</fullName>
    </submittedName>
</protein>
<comment type="caution">
    <text evidence="11">The sequence shown here is derived from an EMBL/GenBank/DDBJ whole genome shotgun (WGS) entry which is preliminary data.</text>
</comment>
<dbReference type="EMBL" id="SMMG02000011">
    <property type="protein sequence ID" value="KAA3456447.1"/>
    <property type="molecule type" value="Genomic_DNA"/>
</dbReference>
<dbReference type="SMART" id="SM00499">
    <property type="entry name" value="AAI"/>
    <property type="match status" value="1"/>
</dbReference>
<name>A0A5B6UHX1_9ROSI</name>
<dbReference type="Proteomes" id="UP000325315">
    <property type="component" value="Unassembled WGS sequence"/>
</dbReference>
<dbReference type="PANTHER" id="PTHR33044">
    <property type="entry name" value="BIFUNCTIONAL INHIBITOR/LIPID-TRANSFER PROTEIN/SEED STORAGE 2S ALBUMIN SUPERFAMILY PROTEIN-RELATED"/>
    <property type="match status" value="1"/>
</dbReference>
<keyword evidence="9" id="KW-1133">Transmembrane helix</keyword>
<evidence type="ECO:0000256" key="4">
    <source>
        <dbReference type="ARBA" id="ARBA00022622"/>
    </source>
</evidence>
<evidence type="ECO:0000313" key="12">
    <source>
        <dbReference type="Proteomes" id="UP000325315"/>
    </source>
</evidence>
<dbReference type="OrthoDB" id="994115at2759"/>
<dbReference type="GO" id="GO:0098552">
    <property type="term" value="C:side of membrane"/>
    <property type="evidence" value="ECO:0007669"/>
    <property type="project" value="UniProtKB-KW"/>
</dbReference>
<comment type="subcellular location">
    <subcellularLocation>
        <location evidence="1">Cell membrane</location>
        <topology evidence="1">Lipid-anchor</topology>
        <topology evidence="1">GPI-anchor</topology>
    </subcellularLocation>
</comment>
<keyword evidence="9" id="KW-0812">Transmembrane</keyword>
<evidence type="ECO:0000256" key="8">
    <source>
        <dbReference type="ARBA" id="ARBA00023288"/>
    </source>
</evidence>
<evidence type="ECO:0000256" key="1">
    <source>
        <dbReference type="ARBA" id="ARBA00004609"/>
    </source>
</evidence>
<keyword evidence="8" id="KW-0449">Lipoprotein</keyword>
<dbReference type="SUPFAM" id="SSF47699">
    <property type="entry name" value="Bifunctional inhibitor/lipid-transfer protein/seed storage 2S albumin"/>
    <property type="match status" value="1"/>
</dbReference>
<feature type="transmembrane region" description="Helical" evidence="9">
    <location>
        <begin position="39"/>
        <end position="58"/>
    </location>
</feature>
<dbReference type="InterPro" id="IPR036312">
    <property type="entry name" value="Bifun_inhib/LTP/seed_sf"/>
</dbReference>
<keyword evidence="12" id="KW-1185">Reference proteome</keyword>
<keyword evidence="6" id="KW-1015">Disulfide bond</keyword>
<dbReference type="AlphaFoldDB" id="A0A5B6UHX1"/>
<evidence type="ECO:0000256" key="9">
    <source>
        <dbReference type="SAM" id="Phobius"/>
    </source>
</evidence>
<reference evidence="12" key="1">
    <citation type="journal article" date="2019" name="Plant Biotechnol. J.">
        <title>Genome sequencing of the Australian wild diploid species Gossypium australe highlights disease resistance and delayed gland morphogenesis.</title>
        <authorList>
            <person name="Cai Y."/>
            <person name="Cai X."/>
            <person name="Wang Q."/>
            <person name="Wang P."/>
            <person name="Zhang Y."/>
            <person name="Cai C."/>
            <person name="Xu Y."/>
            <person name="Wang K."/>
            <person name="Zhou Z."/>
            <person name="Wang C."/>
            <person name="Geng S."/>
            <person name="Li B."/>
            <person name="Dong Q."/>
            <person name="Hou Y."/>
            <person name="Wang H."/>
            <person name="Ai P."/>
            <person name="Liu Z."/>
            <person name="Yi F."/>
            <person name="Sun M."/>
            <person name="An G."/>
            <person name="Cheng J."/>
            <person name="Zhang Y."/>
            <person name="Shi Q."/>
            <person name="Xie Y."/>
            <person name="Shi X."/>
            <person name="Chang Y."/>
            <person name="Huang F."/>
            <person name="Chen Y."/>
            <person name="Hong S."/>
            <person name="Mi L."/>
            <person name="Sun Q."/>
            <person name="Zhang L."/>
            <person name="Zhou B."/>
            <person name="Peng R."/>
            <person name="Zhang X."/>
            <person name="Liu F."/>
        </authorList>
    </citation>
    <scope>NUCLEOTIDE SEQUENCE [LARGE SCALE GENOMIC DNA]</scope>
    <source>
        <strain evidence="12">cv. PA1801</strain>
    </source>
</reference>
<dbReference type="GO" id="GO:0005886">
    <property type="term" value="C:plasma membrane"/>
    <property type="evidence" value="ECO:0007669"/>
    <property type="project" value="UniProtKB-SubCell"/>
</dbReference>
<keyword evidence="9" id="KW-0472">Membrane</keyword>
<organism evidence="11 12">
    <name type="scientific">Gossypium australe</name>
    <dbReference type="NCBI Taxonomy" id="47621"/>
    <lineage>
        <taxon>Eukaryota</taxon>
        <taxon>Viridiplantae</taxon>
        <taxon>Streptophyta</taxon>
        <taxon>Embryophyta</taxon>
        <taxon>Tracheophyta</taxon>
        <taxon>Spermatophyta</taxon>
        <taxon>Magnoliopsida</taxon>
        <taxon>eudicotyledons</taxon>
        <taxon>Gunneridae</taxon>
        <taxon>Pentapetalae</taxon>
        <taxon>rosids</taxon>
        <taxon>malvids</taxon>
        <taxon>Malvales</taxon>
        <taxon>Malvaceae</taxon>
        <taxon>Malvoideae</taxon>
        <taxon>Gossypium</taxon>
    </lineage>
</organism>
<evidence type="ECO:0000256" key="7">
    <source>
        <dbReference type="ARBA" id="ARBA00023180"/>
    </source>
</evidence>
<keyword evidence="5" id="KW-0732">Signal</keyword>
<keyword evidence="3" id="KW-1003">Cell membrane</keyword>
<sequence length="172" mass="18283">MTSYISNDIAARGGQGEEKQHIHTRGIRLIEKNAMAQKMLMMAVLVILGTTMATVTVATPTCLQSLMSCAPYFNNTDVTMPDDCCDPLQQAVATELTCLCSLFNLPSLLSSFDIPYDGALTVANQCGVVDIINDCISGGESGGADKIALSGIITLFLCLASIIVYYGNVFPT</sequence>
<feature type="domain" description="Bifunctional inhibitor/plant lipid transfer protein/seed storage helical" evidence="10">
    <location>
        <begin position="62"/>
        <end position="135"/>
    </location>
</feature>
<dbReference type="InterPro" id="IPR043325">
    <property type="entry name" value="LTSS"/>
</dbReference>
<evidence type="ECO:0000313" key="11">
    <source>
        <dbReference type="EMBL" id="KAA3456447.1"/>
    </source>
</evidence>
<dbReference type="CDD" id="cd00010">
    <property type="entry name" value="AAI_LTSS"/>
    <property type="match status" value="1"/>
</dbReference>
<gene>
    <name evidence="11" type="ORF">EPI10_003250</name>
</gene>
<feature type="transmembrane region" description="Helical" evidence="9">
    <location>
        <begin position="147"/>
        <end position="167"/>
    </location>
</feature>
<dbReference type="Gene3D" id="1.10.110.10">
    <property type="entry name" value="Plant lipid-transfer and hydrophobic proteins"/>
    <property type="match status" value="1"/>
</dbReference>